<dbReference type="GO" id="GO:0008270">
    <property type="term" value="F:zinc ion binding"/>
    <property type="evidence" value="ECO:0007669"/>
    <property type="project" value="UniProtKB-KW"/>
</dbReference>
<dbReference type="InterPro" id="IPR004181">
    <property type="entry name" value="Znf_MIZ"/>
</dbReference>
<dbReference type="EMBL" id="CAACVS010000034">
    <property type="protein sequence ID" value="VEU34614.1"/>
    <property type="molecule type" value="Genomic_DNA"/>
</dbReference>
<evidence type="ECO:0000256" key="6">
    <source>
        <dbReference type="ARBA" id="ARBA00022771"/>
    </source>
</evidence>
<protein>
    <recommendedName>
        <fullName evidence="12">SP-RING-type domain-containing protein</fullName>
    </recommendedName>
</protein>
<dbReference type="InterPro" id="IPR026846">
    <property type="entry name" value="Nse2(Mms21)"/>
</dbReference>
<dbReference type="Pfam" id="PF11789">
    <property type="entry name" value="zf-Nse"/>
    <property type="match status" value="1"/>
</dbReference>
<dbReference type="PROSITE" id="PS51044">
    <property type="entry name" value="ZF_SP_RING"/>
    <property type="match status" value="1"/>
</dbReference>
<feature type="region of interest" description="Disordered" evidence="11">
    <location>
        <begin position="153"/>
        <end position="183"/>
    </location>
</feature>
<dbReference type="GO" id="GO:0030915">
    <property type="term" value="C:Smc5-Smc6 complex"/>
    <property type="evidence" value="ECO:0007669"/>
    <property type="project" value="InterPro"/>
</dbReference>
<feature type="compositionally biased region" description="Polar residues" evidence="11">
    <location>
        <begin position="153"/>
        <end position="171"/>
    </location>
</feature>
<keyword evidence="5" id="KW-0479">Metal-binding</keyword>
<keyword evidence="9" id="KW-0539">Nucleus</keyword>
<evidence type="ECO:0000256" key="1">
    <source>
        <dbReference type="ARBA" id="ARBA00004123"/>
    </source>
</evidence>
<evidence type="ECO:0000256" key="9">
    <source>
        <dbReference type="ARBA" id="ARBA00023242"/>
    </source>
</evidence>
<dbReference type="GO" id="GO:0016925">
    <property type="term" value="P:protein sumoylation"/>
    <property type="evidence" value="ECO:0007669"/>
    <property type="project" value="UniProtKB-UniPathway"/>
</dbReference>
<keyword evidence="8" id="KW-0862">Zinc</keyword>
<feature type="compositionally biased region" description="Acidic residues" evidence="11">
    <location>
        <begin position="316"/>
        <end position="327"/>
    </location>
</feature>
<feature type="compositionally biased region" description="Polar residues" evidence="11">
    <location>
        <begin position="27"/>
        <end position="65"/>
    </location>
</feature>
<feature type="compositionally biased region" description="Basic and acidic residues" evidence="11">
    <location>
        <begin position="8"/>
        <end position="26"/>
    </location>
</feature>
<keyword evidence="6 10" id="KW-0863">Zinc-finger</keyword>
<accession>A0A448YXY8</accession>
<comment type="similarity">
    <text evidence="3">Belongs to the NSE2 family.</text>
</comment>
<evidence type="ECO:0000313" key="13">
    <source>
        <dbReference type="EMBL" id="VEU34614.1"/>
    </source>
</evidence>
<dbReference type="Gene3D" id="3.30.40.10">
    <property type="entry name" value="Zinc/RING finger domain, C3HC4 (zinc finger)"/>
    <property type="match status" value="1"/>
</dbReference>
<evidence type="ECO:0000256" key="11">
    <source>
        <dbReference type="SAM" id="MobiDB-lite"/>
    </source>
</evidence>
<dbReference type="Proteomes" id="UP000291116">
    <property type="component" value="Unassembled WGS sequence"/>
</dbReference>
<dbReference type="CDD" id="cd16651">
    <property type="entry name" value="SPL-RING_NSE2"/>
    <property type="match status" value="1"/>
</dbReference>
<proteinExistence type="inferred from homology"/>
<dbReference type="GO" id="GO:0000724">
    <property type="term" value="P:double-strand break repair via homologous recombination"/>
    <property type="evidence" value="ECO:0007669"/>
    <property type="project" value="InterPro"/>
</dbReference>
<dbReference type="PANTHER" id="PTHR21330:SF1">
    <property type="entry name" value="E3 SUMO-PROTEIN LIGASE NSE2"/>
    <property type="match status" value="1"/>
</dbReference>
<feature type="region of interest" description="Disordered" evidence="11">
    <location>
        <begin position="1"/>
        <end position="65"/>
    </location>
</feature>
<organism evidence="13 14">
    <name type="scientific">Pseudo-nitzschia multistriata</name>
    <dbReference type="NCBI Taxonomy" id="183589"/>
    <lineage>
        <taxon>Eukaryota</taxon>
        <taxon>Sar</taxon>
        <taxon>Stramenopiles</taxon>
        <taxon>Ochrophyta</taxon>
        <taxon>Bacillariophyta</taxon>
        <taxon>Bacillariophyceae</taxon>
        <taxon>Bacillariophycidae</taxon>
        <taxon>Bacillariales</taxon>
        <taxon>Bacillariaceae</taxon>
        <taxon>Pseudo-nitzschia</taxon>
    </lineage>
</organism>
<sequence>MSSNTDPPKAHPETETTEGRTARHSTDCSTHPIQSNPSPVLPPHTTQHNATPQHTMPYYPQSQERSSIGVLASLADRQAKKLKANLEEAESMSSGIALRIARGQRFEELLGAETTEALREELLKSAKENIAVERNIRAYSDATRVVCGRATEAMNQSASGTDTGGESNSNPKPHRFQQETAAEYRRASEAIAAGSGPIAGEPAYAKLCRLLGEEESGDEELAVVGDHGIGLSDIRCPLTLAPMEVPFRSSVCGHVFEKAAILQLLKKSRKCPKPGCNNVSMSASEFAEDPDTARKVRRYKKREEATQRVRARAAIDMDDDDDEELQL</sequence>
<evidence type="ECO:0000256" key="5">
    <source>
        <dbReference type="ARBA" id="ARBA00022723"/>
    </source>
</evidence>
<feature type="domain" description="SP-RING-type" evidence="12">
    <location>
        <begin position="217"/>
        <end position="301"/>
    </location>
</feature>
<evidence type="ECO:0000259" key="12">
    <source>
        <dbReference type="PROSITE" id="PS51044"/>
    </source>
</evidence>
<comment type="subcellular location">
    <subcellularLocation>
        <location evidence="1">Nucleus</location>
    </subcellularLocation>
</comment>
<dbReference type="SMART" id="SM00504">
    <property type="entry name" value="Ubox"/>
    <property type="match status" value="1"/>
</dbReference>
<feature type="region of interest" description="Disordered" evidence="11">
    <location>
        <begin position="284"/>
        <end position="327"/>
    </location>
</feature>
<dbReference type="GO" id="GO:0004842">
    <property type="term" value="F:ubiquitin-protein transferase activity"/>
    <property type="evidence" value="ECO:0007669"/>
    <property type="project" value="InterPro"/>
</dbReference>
<dbReference type="GO" id="GO:0005634">
    <property type="term" value="C:nucleus"/>
    <property type="evidence" value="ECO:0007669"/>
    <property type="project" value="UniProtKB-SubCell"/>
</dbReference>
<evidence type="ECO:0000256" key="2">
    <source>
        <dbReference type="ARBA" id="ARBA00004718"/>
    </source>
</evidence>
<dbReference type="PANTHER" id="PTHR21330">
    <property type="entry name" value="E3 SUMO-PROTEIN LIGASE NSE2"/>
    <property type="match status" value="1"/>
</dbReference>
<name>A0A448YXY8_9STRA</name>
<comment type="pathway">
    <text evidence="2">Protein modification; protein sumoylation.</text>
</comment>
<dbReference type="GO" id="GO:0016567">
    <property type="term" value="P:protein ubiquitination"/>
    <property type="evidence" value="ECO:0007669"/>
    <property type="project" value="InterPro"/>
</dbReference>
<dbReference type="InterPro" id="IPR013083">
    <property type="entry name" value="Znf_RING/FYVE/PHD"/>
</dbReference>
<evidence type="ECO:0000256" key="8">
    <source>
        <dbReference type="ARBA" id="ARBA00022833"/>
    </source>
</evidence>
<gene>
    <name evidence="13" type="ORF">PSNMU_V1.4_AUG-EV-PASAV3_0013270</name>
</gene>
<dbReference type="UniPathway" id="UPA00886"/>
<dbReference type="AlphaFoldDB" id="A0A448YXY8"/>
<dbReference type="SUPFAM" id="SSF57850">
    <property type="entry name" value="RING/U-box"/>
    <property type="match status" value="1"/>
</dbReference>
<evidence type="ECO:0000256" key="3">
    <source>
        <dbReference type="ARBA" id="ARBA00008212"/>
    </source>
</evidence>
<keyword evidence="4" id="KW-0808">Transferase</keyword>
<keyword evidence="14" id="KW-1185">Reference proteome</keyword>
<dbReference type="InterPro" id="IPR003613">
    <property type="entry name" value="Ubox_domain"/>
</dbReference>
<dbReference type="GO" id="GO:0061665">
    <property type="term" value="F:SUMO ligase activity"/>
    <property type="evidence" value="ECO:0007669"/>
    <property type="project" value="TreeGrafter"/>
</dbReference>
<keyword evidence="7" id="KW-0833">Ubl conjugation pathway</keyword>
<evidence type="ECO:0000256" key="7">
    <source>
        <dbReference type="ARBA" id="ARBA00022786"/>
    </source>
</evidence>
<evidence type="ECO:0000256" key="4">
    <source>
        <dbReference type="ARBA" id="ARBA00022679"/>
    </source>
</evidence>
<dbReference type="OrthoDB" id="47490at2759"/>
<evidence type="ECO:0000313" key="14">
    <source>
        <dbReference type="Proteomes" id="UP000291116"/>
    </source>
</evidence>
<reference evidence="13 14" key="1">
    <citation type="submission" date="2019-01" db="EMBL/GenBank/DDBJ databases">
        <authorList>
            <person name="Ferrante I. M."/>
        </authorList>
    </citation>
    <scope>NUCLEOTIDE SEQUENCE [LARGE SCALE GENOMIC DNA]</scope>
    <source>
        <strain evidence="13 14">B856</strain>
    </source>
</reference>
<evidence type="ECO:0000256" key="10">
    <source>
        <dbReference type="PROSITE-ProRule" id="PRU00452"/>
    </source>
</evidence>